<keyword evidence="6" id="KW-0862">Zinc</keyword>
<evidence type="ECO:0000256" key="1">
    <source>
        <dbReference type="ARBA" id="ARBA00000553"/>
    </source>
</evidence>
<comment type="catalytic activity">
    <reaction evidence="1">
        <text>inosine + phosphate = alpha-D-ribose 1-phosphate + hypoxanthine</text>
        <dbReference type="Rhea" id="RHEA:27646"/>
        <dbReference type="ChEBI" id="CHEBI:17368"/>
        <dbReference type="ChEBI" id="CHEBI:17596"/>
        <dbReference type="ChEBI" id="CHEBI:43474"/>
        <dbReference type="ChEBI" id="CHEBI:57720"/>
        <dbReference type="EC" id="2.4.2.1"/>
    </reaction>
    <physiologicalReaction direction="left-to-right" evidence="1">
        <dbReference type="Rhea" id="RHEA:27647"/>
    </physiologicalReaction>
</comment>
<dbReference type="CDD" id="cd16833">
    <property type="entry name" value="YfiH"/>
    <property type="match status" value="1"/>
</dbReference>
<dbReference type="InterPro" id="IPR038371">
    <property type="entry name" value="Cu_polyphenol_OxRdtase_sf"/>
</dbReference>
<dbReference type="RefSeq" id="WP_283223638.1">
    <property type="nucleotide sequence ID" value="NZ_JASGBH010000003.1"/>
</dbReference>
<evidence type="ECO:0000256" key="4">
    <source>
        <dbReference type="ARBA" id="ARBA00022723"/>
    </source>
</evidence>
<dbReference type="InterPro" id="IPR003730">
    <property type="entry name" value="Cu_polyphenol_OxRdtase"/>
</dbReference>
<keyword evidence="3" id="KW-0808">Transferase</keyword>
<comment type="catalytic activity">
    <reaction evidence="7">
        <text>adenosine + H2O + H(+) = inosine + NH4(+)</text>
        <dbReference type="Rhea" id="RHEA:24408"/>
        <dbReference type="ChEBI" id="CHEBI:15377"/>
        <dbReference type="ChEBI" id="CHEBI:15378"/>
        <dbReference type="ChEBI" id="CHEBI:16335"/>
        <dbReference type="ChEBI" id="CHEBI:17596"/>
        <dbReference type="ChEBI" id="CHEBI:28938"/>
        <dbReference type="EC" id="3.5.4.4"/>
    </reaction>
    <physiologicalReaction direction="left-to-right" evidence="7">
        <dbReference type="Rhea" id="RHEA:24409"/>
    </physiologicalReaction>
</comment>
<comment type="catalytic activity">
    <reaction evidence="9">
        <text>S-methyl-5'-thioadenosine + phosphate = 5-(methylsulfanyl)-alpha-D-ribose 1-phosphate + adenine</text>
        <dbReference type="Rhea" id="RHEA:11852"/>
        <dbReference type="ChEBI" id="CHEBI:16708"/>
        <dbReference type="ChEBI" id="CHEBI:17509"/>
        <dbReference type="ChEBI" id="CHEBI:43474"/>
        <dbReference type="ChEBI" id="CHEBI:58533"/>
        <dbReference type="EC" id="2.4.2.28"/>
    </reaction>
    <physiologicalReaction direction="left-to-right" evidence="9">
        <dbReference type="Rhea" id="RHEA:11853"/>
    </physiologicalReaction>
</comment>
<proteinExistence type="inferred from homology"/>
<evidence type="ECO:0000256" key="10">
    <source>
        <dbReference type="RuleBase" id="RU361274"/>
    </source>
</evidence>
<dbReference type="PANTHER" id="PTHR30616:SF2">
    <property type="entry name" value="PURINE NUCLEOSIDE PHOSPHORYLASE LACC1"/>
    <property type="match status" value="1"/>
</dbReference>
<dbReference type="Proteomes" id="UP001431902">
    <property type="component" value="Unassembled WGS sequence"/>
</dbReference>
<comment type="catalytic activity">
    <reaction evidence="8">
        <text>adenosine + phosphate = alpha-D-ribose 1-phosphate + adenine</text>
        <dbReference type="Rhea" id="RHEA:27642"/>
        <dbReference type="ChEBI" id="CHEBI:16335"/>
        <dbReference type="ChEBI" id="CHEBI:16708"/>
        <dbReference type="ChEBI" id="CHEBI:43474"/>
        <dbReference type="ChEBI" id="CHEBI:57720"/>
        <dbReference type="EC" id="2.4.2.1"/>
    </reaction>
    <physiologicalReaction direction="left-to-right" evidence="8">
        <dbReference type="Rhea" id="RHEA:27643"/>
    </physiologicalReaction>
</comment>
<keyword evidence="5" id="KW-0378">Hydrolase</keyword>
<evidence type="ECO:0000256" key="5">
    <source>
        <dbReference type="ARBA" id="ARBA00022801"/>
    </source>
</evidence>
<dbReference type="Gene3D" id="3.60.140.10">
    <property type="entry name" value="CNF1/YfiH-like putative cysteine hydrolases"/>
    <property type="match status" value="1"/>
</dbReference>
<dbReference type="SUPFAM" id="SSF64438">
    <property type="entry name" value="CNF1/YfiH-like putative cysteine hydrolases"/>
    <property type="match status" value="1"/>
</dbReference>
<dbReference type="EMBL" id="JASGBH010000003">
    <property type="protein sequence ID" value="MDI9233238.1"/>
    <property type="molecule type" value="Genomic_DNA"/>
</dbReference>
<name>A0ABT6X5F5_9BURK</name>
<reference evidence="11" key="1">
    <citation type="submission" date="2023-05" db="EMBL/GenBank/DDBJ databases">
        <title>Limnohabitans sp. strain HM2-2 Genome sequencing and assembly.</title>
        <authorList>
            <person name="Jung Y."/>
        </authorList>
    </citation>
    <scope>NUCLEOTIDE SEQUENCE</scope>
    <source>
        <strain evidence="11">HM2-2</strain>
    </source>
</reference>
<evidence type="ECO:0000256" key="8">
    <source>
        <dbReference type="ARBA" id="ARBA00048968"/>
    </source>
</evidence>
<evidence type="ECO:0000256" key="7">
    <source>
        <dbReference type="ARBA" id="ARBA00047989"/>
    </source>
</evidence>
<dbReference type="InterPro" id="IPR011324">
    <property type="entry name" value="Cytotoxic_necrot_fac-like_cat"/>
</dbReference>
<dbReference type="NCBIfam" id="TIGR00726">
    <property type="entry name" value="peptidoglycan editing factor PgeF"/>
    <property type="match status" value="1"/>
</dbReference>
<organism evidence="11 12">
    <name type="scientific">Limnohabitans lacus</name>
    <dbReference type="NCBI Taxonomy" id="3045173"/>
    <lineage>
        <taxon>Bacteria</taxon>
        <taxon>Pseudomonadati</taxon>
        <taxon>Pseudomonadota</taxon>
        <taxon>Betaproteobacteria</taxon>
        <taxon>Burkholderiales</taxon>
        <taxon>Comamonadaceae</taxon>
        <taxon>Limnohabitans</taxon>
    </lineage>
</organism>
<evidence type="ECO:0000256" key="3">
    <source>
        <dbReference type="ARBA" id="ARBA00022679"/>
    </source>
</evidence>
<keyword evidence="4" id="KW-0479">Metal-binding</keyword>
<keyword evidence="12" id="KW-1185">Reference proteome</keyword>
<dbReference type="Pfam" id="PF02578">
    <property type="entry name" value="Cu-oxidase_4"/>
    <property type="match status" value="1"/>
</dbReference>
<comment type="caution">
    <text evidence="11">The sequence shown here is derived from an EMBL/GenBank/DDBJ whole genome shotgun (WGS) entry which is preliminary data.</text>
</comment>
<protein>
    <recommendedName>
        <fullName evidence="10">Purine nucleoside phosphorylase</fullName>
    </recommendedName>
</protein>
<evidence type="ECO:0000256" key="9">
    <source>
        <dbReference type="ARBA" id="ARBA00049893"/>
    </source>
</evidence>
<gene>
    <name evidence="11" type="primary">pgeF</name>
    <name evidence="11" type="ORF">QLQ16_05235</name>
</gene>
<evidence type="ECO:0000313" key="11">
    <source>
        <dbReference type="EMBL" id="MDI9233238.1"/>
    </source>
</evidence>
<evidence type="ECO:0000256" key="6">
    <source>
        <dbReference type="ARBA" id="ARBA00022833"/>
    </source>
</evidence>
<comment type="similarity">
    <text evidence="2 10">Belongs to the purine nucleoside phosphorylase YfiH/LACC1 family.</text>
</comment>
<accession>A0ABT6X5F5</accession>
<evidence type="ECO:0000256" key="2">
    <source>
        <dbReference type="ARBA" id="ARBA00007353"/>
    </source>
</evidence>
<sequence>MTDRHGGVSERPYDRMNLGDHVGDQAHAVQHNRALLQTALNRRPVFLQQVHGIHNVALHADTPDGTAADACISTSPAVACTIMVADCLPVLLCDATGQWVAAAHAGWRGLAGQGGVGVLEQLLTSLPGALADEFAVASLVRGDILAWLGPCIGPQAFEVGPEVRHAFCEADPQAEAFFAPQAGGQYLADLAGLARLRLNRWGITQIFGNDSQASWCTVSQASRFFSHRRDRRVLGQSGRMAACIWLDR</sequence>
<dbReference type="PANTHER" id="PTHR30616">
    <property type="entry name" value="UNCHARACTERIZED PROTEIN YFIH"/>
    <property type="match status" value="1"/>
</dbReference>
<evidence type="ECO:0000313" key="12">
    <source>
        <dbReference type="Proteomes" id="UP001431902"/>
    </source>
</evidence>